<evidence type="ECO:0000256" key="1">
    <source>
        <dbReference type="SAM" id="MobiDB-lite"/>
    </source>
</evidence>
<keyword evidence="3" id="KW-1185">Reference proteome</keyword>
<dbReference type="AlphaFoldDB" id="A0AAW2ESL6"/>
<feature type="region of interest" description="Disordered" evidence="1">
    <location>
        <begin position="40"/>
        <end position="62"/>
    </location>
</feature>
<sequence length="77" mass="9203">MYRREFVERKKVANGVDLHCRCCCCIARRRARRQLAAQRVRYHDGSKTAKKERNRGDGYPMLMPTELDRRIVLHSRL</sequence>
<evidence type="ECO:0000313" key="3">
    <source>
        <dbReference type="Proteomes" id="UP001430953"/>
    </source>
</evidence>
<comment type="caution">
    <text evidence="2">The sequence shown here is derived from an EMBL/GenBank/DDBJ whole genome shotgun (WGS) entry which is preliminary data.</text>
</comment>
<dbReference type="EMBL" id="JADYXP020000019">
    <property type="protein sequence ID" value="KAL0105424.1"/>
    <property type="molecule type" value="Genomic_DNA"/>
</dbReference>
<dbReference type="Proteomes" id="UP001430953">
    <property type="component" value="Unassembled WGS sequence"/>
</dbReference>
<accession>A0AAW2ESL6</accession>
<name>A0AAW2ESL6_9HYME</name>
<reference evidence="2 3" key="1">
    <citation type="submission" date="2023-03" db="EMBL/GenBank/DDBJ databases">
        <title>High recombination rates correlate with genetic variation in Cardiocondyla obscurior ants.</title>
        <authorList>
            <person name="Errbii M."/>
        </authorList>
    </citation>
    <scope>NUCLEOTIDE SEQUENCE [LARGE SCALE GENOMIC DNA]</scope>
    <source>
        <strain evidence="2">Alpha-2009</strain>
        <tissue evidence="2">Whole body</tissue>
    </source>
</reference>
<gene>
    <name evidence="2" type="ORF">PUN28_016818</name>
</gene>
<evidence type="ECO:0000313" key="2">
    <source>
        <dbReference type="EMBL" id="KAL0105424.1"/>
    </source>
</evidence>
<proteinExistence type="predicted"/>
<organism evidence="2 3">
    <name type="scientific">Cardiocondyla obscurior</name>
    <dbReference type="NCBI Taxonomy" id="286306"/>
    <lineage>
        <taxon>Eukaryota</taxon>
        <taxon>Metazoa</taxon>
        <taxon>Ecdysozoa</taxon>
        <taxon>Arthropoda</taxon>
        <taxon>Hexapoda</taxon>
        <taxon>Insecta</taxon>
        <taxon>Pterygota</taxon>
        <taxon>Neoptera</taxon>
        <taxon>Endopterygota</taxon>
        <taxon>Hymenoptera</taxon>
        <taxon>Apocrita</taxon>
        <taxon>Aculeata</taxon>
        <taxon>Formicoidea</taxon>
        <taxon>Formicidae</taxon>
        <taxon>Myrmicinae</taxon>
        <taxon>Cardiocondyla</taxon>
    </lineage>
</organism>
<feature type="compositionally biased region" description="Basic and acidic residues" evidence="1">
    <location>
        <begin position="41"/>
        <end position="56"/>
    </location>
</feature>
<protein>
    <submittedName>
        <fullName evidence="2">Uncharacterized protein</fullName>
    </submittedName>
</protein>